<keyword evidence="6" id="KW-1185">Reference proteome</keyword>
<name>A0AAD5Z8I7_9POAL</name>
<dbReference type="GO" id="GO:0099078">
    <property type="term" value="C:BORC complex"/>
    <property type="evidence" value="ECO:0007669"/>
    <property type="project" value="TreeGrafter"/>
</dbReference>
<dbReference type="PANTHER" id="PTHR31305">
    <property type="entry name" value="SNARE-ASSOCIATED PROTEIN SNAPIN"/>
    <property type="match status" value="1"/>
</dbReference>
<dbReference type="Pfam" id="PF14712">
    <property type="entry name" value="Snapin_Pallidin"/>
    <property type="match status" value="1"/>
</dbReference>
<reference evidence="5 6" key="1">
    <citation type="journal article" date="2022" name="Cell">
        <title>Repeat-based holocentromeres influence genome architecture and karyotype evolution.</title>
        <authorList>
            <person name="Hofstatter P.G."/>
            <person name="Thangavel G."/>
            <person name="Lux T."/>
            <person name="Neumann P."/>
            <person name="Vondrak T."/>
            <person name="Novak P."/>
            <person name="Zhang M."/>
            <person name="Costa L."/>
            <person name="Castellani M."/>
            <person name="Scott A."/>
            <person name="Toegelov H."/>
            <person name="Fuchs J."/>
            <person name="Mata-Sucre Y."/>
            <person name="Dias Y."/>
            <person name="Vanzela A.L.L."/>
            <person name="Huettel B."/>
            <person name="Almeida C.C.S."/>
            <person name="Simkova H."/>
            <person name="Souza G."/>
            <person name="Pedrosa-Harand A."/>
            <person name="Macas J."/>
            <person name="Mayer K.F.X."/>
            <person name="Houben A."/>
            <person name="Marques A."/>
        </authorList>
    </citation>
    <scope>NUCLEOTIDE SEQUENCE [LARGE SCALE GENOMIC DNA]</scope>
    <source>
        <strain evidence="5">RhyTen1mFocal</strain>
    </source>
</reference>
<dbReference type="GO" id="GO:0031083">
    <property type="term" value="C:BLOC-1 complex"/>
    <property type="evidence" value="ECO:0007669"/>
    <property type="project" value="InterPro"/>
</dbReference>
<proteinExistence type="inferred from homology"/>
<evidence type="ECO:0000313" key="6">
    <source>
        <dbReference type="Proteomes" id="UP001210211"/>
    </source>
</evidence>
<dbReference type="EMBL" id="JAMRDG010000002">
    <property type="protein sequence ID" value="KAJ3688739.1"/>
    <property type="molecule type" value="Genomic_DNA"/>
</dbReference>
<dbReference type="GO" id="GO:0000149">
    <property type="term" value="F:SNARE binding"/>
    <property type="evidence" value="ECO:0007669"/>
    <property type="project" value="TreeGrafter"/>
</dbReference>
<keyword evidence="2" id="KW-0175">Coiled coil</keyword>
<evidence type="ECO:0000313" key="5">
    <source>
        <dbReference type="EMBL" id="KAJ3688739.1"/>
    </source>
</evidence>
<organism evidence="5 6">
    <name type="scientific">Rhynchospora tenuis</name>
    <dbReference type="NCBI Taxonomy" id="198213"/>
    <lineage>
        <taxon>Eukaryota</taxon>
        <taxon>Viridiplantae</taxon>
        <taxon>Streptophyta</taxon>
        <taxon>Embryophyta</taxon>
        <taxon>Tracheophyta</taxon>
        <taxon>Spermatophyta</taxon>
        <taxon>Magnoliopsida</taxon>
        <taxon>Liliopsida</taxon>
        <taxon>Poales</taxon>
        <taxon>Cyperaceae</taxon>
        <taxon>Cyperoideae</taxon>
        <taxon>Rhynchosporeae</taxon>
        <taxon>Rhynchospora</taxon>
    </lineage>
</organism>
<feature type="region of interest" description="Disordered" evidence="4">
    <location>
        <begin position="1"/>
        <end position="20"/>
    </location>
</feature>
<evidence type="ECO:0000256" key="2">
    <source>
        <dbReference type="ARBA" id="ARBA00023054"/>
    </source>
</evidence>
<dbReference type="InterPro" id="IPR017246">
    <property type="entry name" value="Snapin"/>
</dbReference>
<dbReference type="AlphaFoldDB" id="A0AAD5Z8I7"/>
<gene>
    <name evidence="5" type="ORF">LUZ61_017903</name>
</gene>
<dbReference type="GO" id="GO:0006886">
    <property type="term" value="P:intracellular protein transport"/>
    <property type="evidence" value="ECO:0007669"/>
    <property type="project" value="InterPro"/>
</dbReference>
<evidence type="ECO:0000256" key="3">
    <source>
        <dbReference type="ARBA" id="ARBA00033330"/>
    </source>
</evidence>
<dbReference type="GO" id="GO:0032418">
    <property type="term" value="P:lysosome localization"/>
    <property type="evidence" value="ECO:0007669"/>
    <property type="project" value="TreeGrafter"/>
</dbReference>
<comment type="similarity">
    <text evidence="1">Belongs to the SNAPIN family.</text>
</comment>
<protein>
    <recommendedName>
        <fullName evidence="3">Biogenesis of lysosome-related organelles complex 1 subunit 7</fullName>
    </recommendedName>
</protein>
<dbReference type="GO" id="GO:0008333">
    <property type="term" value="P:endosome to lysosome transport"/>
    <property type="evidence" value="ECO:0007669"/>
    <property type="project" value="TreeGrafter"/>
</dbReference>
<evidence type="ECO:0000256" key="4">
    <source>
        <dbReference type="SAM" id="MobiDB-lite"/>
    </source>
</evidence>
<accession>A0AAD5Z8I7</accession>
<dbReference type="PANTHER" id="PTHR31305:SF2">
    <property type="entry name" value="SNARE-ASSOCIATED PROTEIN SNAPIN"/>
    <property type="match status" value="1"/>
</dbReference>
<comment type="caution">
    <text evidence="5">The sequence shown here is derived from an EMBL/GenBank/DDBJ whole genome shotgun (WGS) entry which is preliminary data.</text>
</comment>
<evidence type="ECO:0000256" key="1">
    <source>
        <dbReference type="ARBA" id="ARBA00006111"/>
    </source>
</evidence>
<dbReference type="Proteomes" id="UP001210211">
    <property type="component" value="Unassembled WGS sequence"/>
</dbReference>
<sequence length="136" mass="14059">MASASRIDGADQAGTSTSGGEARCDALAEAIAAALGGAIRDFDARASGVGRSQEELALSLERLTLELDKLLEDAPVPLIMQQAAKISSIRNRVLSLNMLLKSIQRRIDRIDQIVSAGSTDNMVAGTSVMGGTSGAT</sequence>
<dbReference type="GO" id="GO:0007040">
    <property type="term" value="P:lysosome organization"/>
    <property type="evidence" value="ECO:0007669"/>
    <property type="project" value="TreeGrafter"/>
</dbReference>
<dbReference type="InterPro" id="IPR028119">
    <property type="entry name" value="Snapin/Pallidin/Snn1"/>
</dbReference>